<feature type="transmembrane region" description="Helical" evidence="7">
    <location>
        <begin position="124"/>
        <end position="148"/>
    </location>
</feature>
<feature type="transmembrane region" description="Helical" evidence="7">
    <location>
        <begin position="79"/>
        <end position="104"/>
    </location>
</feature>
<organism evidence="9">
    <name type="scientific">Mesorhizobium sp. WSM2240</name>
    <dbReference type="NCBI Taxonomy" id="3228851"/>
    <lineage>
        <taxon>Bacteria</taxon>
        <taxon>Pseudomonadati</taxon>
        <taxon>Pseudomonadota</taxon>
        <taxon>Alphaproteobacteria</taxon>
        <taxon>Hyphomicrobiales</taxon>
        <taxon>Phyllobacteriaceae</taxon>
        <taxon>Mesorhizobium</taxon>
    </lineage>
</organism>
<dbReference type="PANTHER" id="PTHR43386:SF25">
    <property type="entry name" value="PEPTIDE ABC TRANSPORTER PERMEASE PROTEIN"/>
    <property type="match status" value="1"/>
</dbReference>
<feature type="transmembrane region" description="Helical" evidence="7">
    <location>
        <begin position="239"/>
        <end position="268"/>
    </location>
</feature>
<evidence type="ECO:0000313" key="9">
    <source>
        <dbReference type="EMBL" id="XCG47806.1"/>
    </source>
</evidence>
<dbReference type="Gene3D" id="1.10.3720.10">
    <property type="entry name" value="MetI-like"/>
    <property type="match status" value="1"/>
</dbReference>
<dbReference type="InterPro" id="IPR035906">
    <property type="entry name" value="MetI-like_sf"/>
</dbReference>
<evidence type="ECO:0000256" key="6">
    <source>
        <dbReference type="ARBA" id="ARBA00023136"/>
    </source>
</evidence>
<dbReference type="InterPro" id="IPR000515">
    <property type="entry name" value="MetI-like"/>
</dbReference>
<keyword evidence="2 7" id="KW-0813">Transport</keyword>
<dbReference type="PROSITE" id="PS50928">
    <property type="entry name" value="ABC_TM1"/>
    <property type="match status" value="1"/>
</dbReference>
<evidence type="ECO:0000256" key="7">
    <source>
        <dbReference type="RuleBase" id="RU363032"/>
    </source>
</evidence>
<dbReference type="PANTHER" id="PTHR43386">
    <property type="entry name" value="OLIGOPEPTIDE TRANSPORT SYSTEM PERMEASE PROTEIN APPC"/>
    <property type="match status" value="1"/>
</dbReference>
<comment type="similarity">
    <text evidence="7">Belongs to the binding-protein-dependent transport system permease family.</text>
</comment>
<evidence type="ECO:0000256" key="3">
    <source>
        <dbReference type="ARBA" id="ARBA00022475"/>
    </source>
</evidence>
<evidence type="ECO:0000256" key="1">
    <source>
        <dbReference type="ARBA" id="ARBA00004651"/>
    </source>
</evidence>
<evidence type="ECO:0000256" key="5">
    <source>
        <dbReference type="ARBA" id="ARBA00022989"/>
    </source>
</evidence>
<keyword evidence="4 7" id="KW-0812">Transmembrane</keyword>
<evidence type="ECO:0000259" key="8">
    <source>
        <dbReference type="PROSITE" id="PS50928"/>
    </source>
</evidence>
<dbReference type="SUPFAM" id="SSF161098">
    <property type="entry name" value="MetI-like"/>
    <property type="match status" value="1"/>
</dbReference>
<accession>A0AAU8CLS8</accession>
<reference evidence="9" key="1">
    <citation type="submission" date="2024-06" db="EMBL/GenBank/DDBJ databases">
        <title>Mesorhizobium karijinii sp. nov., a symbiont of the iconic Swainsona formosa from arid Australia.</title>
        <authorList>
            <person name="Hill Y.J."/>
            <person name="Watkin E.L.J."/>
            <person name="O'Hara G.W."/>
            <person name="Terpolilli J."/>
            <person name="Tye M.L."/>
            <person name="Kohlmeier M.G."/>
        </authorList>
    </citation>
    <scope>NUCLEOTIDE SEQUENCE</scope>
    <source>
        <strain evidence="9">WSM2240</strain>
    </source>
</reference>
<protein>
    <submittedName>
        <fullName evidence="9">ABC transporter permease</fullName>
    </submittedName>
</protein>
<name>A0AAU8CLS8_9HYPH</name>
<feature type="transmembrane region" description="Helical" evidence="7">
    <location>
        <begin position="12"/>
        <end position="33"/>
    </location>
</feature>
<dbReference type="Pfam" id="PF00528">
    <property type="entry name" value="BPD_transp_1"/>
    <property type="match status" value="1"/>
</dbReference>
<dbReference type="CDD" id="cd06261">
    <property type="entry name" value="TM_PBP2"/>
    <property type="match status" value="1"/>
</dbReference>
<keyword evidence="3" id="KW-1003">Cell membrane</keyword>
<dbReference type="RefSeq" id="WP_353644653.1">
    <property type="nucleotide sequence ID" value="NZ_CP159253.1"/>
</dbReference>
<gene>
    <name evidence="9" type="ORF">ABVK50_21445</name>
</gene>
<keyword evidence="5 7" id="KW-1133">Transmembrane helix</keyword>
<dbReference type="GO" id="GO:0055085">
    <property type="term" value="P:transmembrane transport"/>
    <property type="evidence" value="ECO:0007669"/>
    <property type="project" value="InterPro"/>
</dbReference>
<evidence type="ECO:0000256" key="2">
    <source>
        <dbReference type="ARBA" id="ARBA00022448"/>
    </source>
</evidence>
<dbReference type="EMBL" id="CP159253">
    <property type="protein sequence ID" value="XCG47806.1"/>
    <property type="molecule type" value="Genomic_DNA"/>
</dbReference>
<dbReference type="GO" id="GO:0005886">
    <property type="term" value="C:plasma membrane"/>
    <property type="evidence" value="ECO:0007669"/>
    <property type="project" value="UniProtKB-SubCell"/>
</dbReference>
<proteinExistence type="inferred from homology"/>
<dbReference type="InterPro" id="IPR050366">
    <property type="entry name" value="BP-dependent_transpt_permease"/>
</dbReference>
<feature type="domain" description="ABC transmembrane type-1" evidence="8">
    <location>
        <begin position="75"/>
        <end position="264"/>
    </location>
</feature>
<feature type="transmembrane region" description="Helical" evidence="7">
    <location>
        <begin position="200"/>
        <end position="219"/>
    </location>
</feature>
<evidence type="ECO:0000256" key="4">
    <source>
        <dbReference type="ARBA" id="ARBA00022692"/>
    </source>
</evidence>
<keyword evidence="6 7" id="KW-0472">Membrane</keyword>
<sequence>MTAAALQSIRRIPIGALIGLILTATFLFIAIFAQWIAPYGLGEIVGGVWEPMSEKFWLGTDNLGRDLLSRMIYGGQTTILIAALATALSFSLGSVLGFTAAVVGGWFDTLMSRFVDLLMSIPTLIFGLVVLSVLPTTLVTLILVMGILDSTRVYRLSRAVAVDINVMDFVEAAKLRGEGTRWIIFREILPNALSPLVAELGLRFIFAVLFLSALSFLGLGVQPPAADWGGMVKENKEGIVFGIPAALIPAAAIAALAISVNLVADWILNRTSDLKGGRGNG</sequence>
<dbReference type="AlphaFoldDB" id="A0AAU8CLS8"/>
<comment type="subcellular location">
    <subcellularLocation>
        <location evidence="1 7">Cell membrane</location>
        <topology evidence="1 7">Multi-pass membrane protein</topology>
    </subcellularLocation>
</comment>